<reference evidence="15 16" key="1">
    <citation type="journal article" date="2023" name="G3 (Bethesda)">
        <title>A haplotype-resolved chromosome-scale genome for Quercus rubra L. provides insights into the genetics of adaptive traits for red oak species.</title>
        <authorList>
            <person name="Kapoor B."/>
            <person name="Jenkins J."/>
            <person name="Schmutz J."/>
            <person name="Zhebentyayeva T."/>
            <person name="Kuelheim C."/>
            <person name="Coggeshall M."/>
            <person name="Heim C."/>
            <person name="Lasky J.R."/>
            <person name="Leites L."/>
            <person name="Islam-Faridi N."/>
            <person name="Romero-Severson J."/>
            <person name="DeLeo V.L."/>
            <person name="Lucas S.M."/>
            <person name="Lazic D."/>
            <person name="Gailing O."/>
            <person name="Carlson J."/>
            <person name="Staton M."/>
        </authorList>
    </citation>
    <scope>NUCLEOTIDE SEQUENCE [LARGE SCALE GENOMIC DNA]</scope>
    <source>
        <strain evidence="15">Pseudo-F2</strain>
    </source>
</reference>
<dbReference type="InterPro" id="IPR008263">
    <property type="entry name" value="GH16_AS"/>
</dbReference>
<evidence type="ECO:0000256" key="9">
    <source>
        <dbReference type="ARBA" id="ARBA00023295"/>
    </source>
</evidence>
<keyword evidence="13" id="KW-0812">Transmembrane</keyword>
<keyword evidence="16" id="KW-1185">Reference proteome</keyword>
<keyword evidence="9 12" id="KW-0326">Glycosidase</keyword>
<dbReference type="InterPro" id="IPR044791">
    <property type="entry name" value="Beta-glucanase/XTH"/>
</dbReference>
<evidence type="ECO:0000256" key="4">
    <source>
        <dbReference type="ARBA" id="ARBA00022679"/>
    </source>
</evidence>
<dbReference type="EMBL" id="JAXUIC010000005">
    <property type="protein sequence ID" value="KAK4589394.1"/>
    <property type="molecule type" value="Genomic_DNA"/>
</dbReference>
<feature type="glycosylation site" description="N-linked (GlcNAc...) asparagine" evidence="11">
    <location>
        <position position="112"/>
    </location>
</feature>
<dbReference type="GO" id="GO:0016762">
    <property type="term" value="F:xyloglucan:xyloglucosyl transferase activity"/>
    <property type="evidence" value="ECO:0007669"/>
    <property type="project" value="UniProtKB-EC"/>
</dbReference>
<dbReference type="InterPro" id="IPR000757">
    <property type="entry name" value="Beta-glucanase-like"/>
</dbReference>
<dbReference type="Gene3D" id="2.60.120.200">
    <property type="match status" value="1"/>
</dbReference>
<comment type="PTM">
    <text evidence="12">Contains at least one intrachain disulfide bond essential for its enzymatic activity.</text>
</comment>
<feature type="transmembrane region" description="Helical" evidence="13">
    <location>
        <begin position="12"/>
        <end position="31"/>
    </location>
</feature>
<keyword evidence="6 12" id="KW-0378">Hydrolase</keyword>
<evidence type="ECO:0000256" key="6">
    <source>
        <dbReference type="ARBA" id="ARBA00022801"/>
    </source>
</evidence>
<evidence type="ECO:0000256" key="13">
    <source>
        <dbReference type="SAM" id="Phobius"/>
    </source>
</evidence>
<evidence type="ECO:0000256" key="7">
    <source>
        <dbReference type="ARBA" id="ARBA00023157"/>
    </source>
</evidence>
<dbReference type="PANTHER" id="PTHR31062">
    <property type="entry name" value="XYLOGLUCAN ENDOTRANSGLUCOSYLASE/HYDROLASE PROTEIN 8-RELATED"/>
    <property type="match status" value="1"/>
</dbReference>
<keyword evidence="1 12" id="KW-0134">Cell wall</keyword>
<dbReference type="InterPro" id="IPR010713">
    <property type="entry name" value="XET_C"/>
</dbReference>
<dbReference type="GO" id="GO:0010411">
    <property type="term" value="P:xyloglucan metabolic process"/>
    <property type="evidence" value="ECO:0007669"/>
    <property type="project" value="InterPro"/>
</dbReference>
<keyword evidence="5" id="KW-0732">Signal</keyword>
<evidence type="ECO:0000256" key="3">
    <source>
        <dbReference type="ARBA" id="ARBA00022525"/>
    </source>
</evidence>
<keyword evidence="12" id="KW-0961">Cell wall biogenesis/degradation</keyword>
<dbReference type="SUPFAM" id="SSF49899">
    <property type="entry name" value="Concanavalin A-like lectins/glucanases"/>
    <property type="match status" value="1"/>
</dbReference>
<dbReference type="Proteomes" id="UP001324115">
    <property type="component" value="Unassembled WGS sequence"/>
</dbReference>
<comment type="function">
    <text evidence="12">Catalyzes xyloglucan endohydrolysis (XEH) and/or endotransglycosylation (XET). Cleaves and religates xyloglucan polymers, an essential constituent of the primary cell wall, and thereby participates in cell wall construction of growing tissues.</text>
</comment>
<dbReference type="GO" id="GO:0042546">
    <property type="term" value="P:cell wall biogenesis"/>
    <property type="evidence" value="ECO:0007669"/>
    <property type="project" value="InterPro"/>
</dbReference>
<dbReference type="AlphaFoldDB" id="A0AAN7FE60"/>
<dbReference type="Pfam" id="PF06955">
    <property type="entry name" value="XET_C"/>
    <property type="match status" value="1"/>
</dbReference>
<dbReference type="GO" id="GO:0048046">
    <property type="term" value="C:apoplast"/>
    <property type="evidence" value="ECO:0007669"/>
    <property type="project" value="UniProtKB-SubCell"/>
</dbReference>
<comment type="caution">
    <text evidence="15">The sequence shown here is derived from an EMBL/GenBank/DDBJ whole genome shotgun (WGS) entry which is preliminary data.</text>
</comment>
<comment type="similarity">
    <text evidence="12">Belongs to the glycosyl hydrolase 16 family.</text>
</comment>
<dbReference type="PROSITE" id="PS51762">
    <property type="entry name" value="GH16_2"/>
    <property type="match status" value="1"/>
</dbReference>
<sequence length="295" mass="34065">MATYTSHRISVMFLLLFIMSTIMVAYAGTFYEDFNITWGEQHATILENGKLLTLNLDQICGSGFQSKRSYLFGRIDMQLKLVSGDSAGTVTAYYLSSEGPNHDEIDFEFLGNLSGDPYIVHTNVFTQGKGDREQQFYLWFDPTKDFHTYSIVWNPRCIILLVDNIPIRVFENQESIGIPFPKSQPMKLYSSLWNADQWATRGGLVKTDWSKAPFTAYYRNFNANACVWSGDSSSCSSLSTNAMTNRANWQTQGLDANGRRRLRWVQKYYMIYNYCTDFKRFPEGRPRECRHSRLL</sequence>
<protein>
    <recommendedName>
        <fullName evidence="12">Xyloglucan endotransglucosylase/hydrolase</fullName>
        <ecNumber evidence="12">2.4.1.207</ecNumber>
    </recommendedName>
</protein>
<feature type="active site" description="Proton donor" evidence="10">
    <location>
        <position position="108"/>
    </location>
</feature>
<evidence type="ECO:0000256" key="11">
    <source>
        <dbReference type="PIRSR" id="PIRSR005604-2"/>
    </source>
</evidence>
<dbReference type="InterPro" id="IPR016455">
    <property type="entry name" value="XTH"/>
</dbReference>
<dbReference type="CDD" id="cd02176">
    <property type="entry name" value="GH16_XET"/>
    <property type="match status" value="1"/>
</dbReference>
<evidence type="ECO:0000256" key="5">
    <source>
        <dbReference type="ARBA" id="ARBA00022729"/>
    </source>
</evidence>
<keyword evidence="13" id="KW-0472">Membrane</keyword>
<dbReference type="PROSITE" id="PS01034">
    <property type="entry name" value="GH16_1"/>
    <property type="match status" value="1"/>
</dbReference>
<evidence type="ECO:0000256" key="12">
    <source>
        <dbReference type="RuleBase" id="RU361120"/>
    </source>
</evidence>
<keyword evidence="7" id="KW-1015">Disulfide bond</keyword>
<name>A0AAN7FE60_QUERU</name>
<dbReference type="EC" id="2.4.1.207" evidence="12"/>
<evidence type="ECO:0000313" key="15">
    <source>
        <dbReference type="EMBL" id="KAK4589394.1"/>
    </source>
</evidence>
<gene>
    <name evidence="15" type="ORF">RGQ29_020105</name>
</gene>
<accession>A0AAN7FE60</accession>
<dbReference type="InterPro" id="IPR008264">
    <property type="entry name" value="Beta_glucanase"/>
</dbReference>
<keyword evidence="4 12" id="KW-0808">Transferase</keyword>
<evidence type="ECO:0000256" key="10">
    <source>
        <dbReference type="PIRSR" id="PIRSR005604-1"/>
    </source>
</evidence>
<organism evidence="15 16">
    <name type="scientific">Quercus rubra</name>
    <name type="common">Northern red oak</name>
    <name type="synonym">Quercus borealis</name>
    <dbReference type="NCBI Taxonomy" id="3512"/>
    <lineage>
        <taxon>Eukaryota</taxon>
        <taxon>Viridiplantae</taxon>
        <taxon>Streptophyta</taxon>
        <taxon>Embryophyta</taxon>
        <taxon>Tracheophyta</taxon>
        <taxon>Spermatophyta</taxon>
        <taxon>Magnoliopsida</taxon>
        <taxon>eudicotyledons</taxon>
        <taxon>Gunneridae</taxon>
        <taxon>Pentapetalae</taxon>
        <taxon>rosids</taxon>
        <taxon>fabids</taxon>
        <taxon>Fagales</taxon>
        <taxon>Fagaceae</taxon>
        <taxon>Quercus</taxon>
    </lineage>
</organism>
<proteinExistence type="inferred from homology"/>
<evidence type="ECO:0000256" key="8">
    <source>
        <dbReference type="ARBA" id="ARBA00023180"/>
    </source>
</evidence>
<dbReference type="GO" id="GO:0071555">
    <property type="term" value="P:cell wall organization"/>
    <property type="evidence" value="ECO:0007669"/>
    <property type="project" value="UniProtKB-KW"/>
</dbReference>
<dbReference type="GO" id="GO:0004553">
    <property type="term" value="F:hydrolase activity, hydrolyzing O-glycosyl compounds"/>
    <property type="evidence" value="ECO:0007669"/>
    <property type="project" value="InterPro"/>
</dbReference>
<dbReference type="FunFam" id="2.60.120.200:FF:000025">
    <property type="entry name" value="Xyloglucan endotransglucosylase/hydrolase"/>
    <property type="match status" value="1"/>
</dbReference>
<keyword evidence="3 12" id="KW-0964">Secreted</keyword>
<evidence type="ECO:0000313" key="16">
    <source>
        <dbReference type="Proteomes" id="UP001324115"/>
    </source>
</evidence>
<dbReference type="PIRSF" id="PIRSF005604">
    <property type="entry name" value="XET"/>
    <property type="match status" value="1"/>
</dbReference>
<dbReference type="Pfam" id="PF00722">
    <property type="entry name" value="Glyco_hydro_16"/>
    <property type="match status" value="1"/>
</dbReference>
<keyword evidence="13" id="KW-1133">Transmembrane helix</keyword>
<comment type="subcellular location">
    <subcellularLocation>
        <location evidence="12">Secreted</location>
        <location evidence="12">Cell wall</location>
    </subcellularLocation>
    <subcellularLocation>
        <location evidence="12">Secreted</location>
        <location evidence="12">Extracellular space</location>
        <location evidence="12">Apoplast</location>
    </subcellularLocation>
</comment>
<keyword evidence="2 12" id="KW-0052">Apoplast</keyword>
<keyword evidence="8" id="KW-0325">Glycoprotein</keyword>
<feature type="active site" description="Nucleophile" evidence="10">
    <location>
        <position position="104"/>
    </location>
</feature>
<evidence type="ECO:0000256" key="1">
    <source>
        <dbReference type="ARBA" id="ARBA00022512"/>
    </source>
</evidence>
<evidence type="ECO:0000259" key="14">
    <source>
        <dbReference type="PROSITE" id="PS51762"/>
    </source>
</evidence>
<evidence type="ECO:0000256" key="2">
    <source>
        <dbReference type="ARBA" id="ARBA00022523"/>
    </source>
</evidence>
<dbReference type="PRINTS" id="PR00737">
    <property type="entry name" value="GLHYDRLASE16"/>
</dbReference>
<dbReference type="InterPro" id="IPR013320">
    <property type="entry name" value="ConA-like_dom_sf"/>
</dbReference>
<feature type="domain" description="GH16" evidence="14">
    <location>
        <begin position="24"/>
        <end position="218"/>
    </location>
</feature>